<keyword evidence="2" id="KW-1185">Reference proteome</keyword>
<sequence length="399" mass="45317">MEYLHYPLKEKLVETLDRYPVQLVTDLDTLELSFNVDGLPLFKSSGKSMWPILCAVMLSPVTIFPTALTCGTKKPTDLAFLEDTVTDLTEVLTNGLDYRKKNIKVIVRCFVCDAPAKALIKNTKCYSGYYGCERCTQRGIWLKRVTYQETAELNLRTDASFRAQTQPEHHHGPTPLSDLPIDMVQSFPIDYMHQVCLGVTKKLLFIWCRGEKGMRISAGQVQEISSRLLQLKSSIPSIFARTPRGLDELERWKATEFRQFLLYTGRLVLKGVLREDLYNHFLTFSVAIGLLIRTLWNLLHKKIKKIKDLIHGPHPQQKATVEIKQTKGKARPTLPPPPPTCTFSSKQSTIKNNRPYTSNDGPSTLPDMCDDNGRPSTPIGIQPSNLNTEIKLIHETLRF</sequence>
<protein>
    <submittedName>
        <fullName evidence="1">Uncharacterized protein</fullName>
    </submittedName>
</protein>
<name>A0ACC2FWA3_DALPE</name>
<gene>
    <name evidence="1" type="ORF">DPEC_G00246440</name>
</gene>
<dbReference type="Proteomes" id="UP001157502">
    <property type="component" value="Chromosome 21"/>
</dbReference>
<organism evidence="1 2">
    <name type="scientific">Dallia pectoralis</name>
    <name type="common">Alaska blackfish</name>
    <dbReference type="NCBI Taxonomy" id="75939"/>
    <lineage>
        <taxon>Eukaryota</taxon>
        <taxon>Metazoa</taxon>
        <taxon>Chordata</taxon>
        <taxon>Craniata</taxon>
        <taxon>Vertebrata</taxon>
        <taxon>Euteleostomi</taxon>
        <taxon>Actinopterygii</taxon>
        <taxon>Neopterygii</taxon>
        <taxon>Teleostei</taxon>
        <taxon>Protacanthopterygii</taxon>
        <taxon>Esociformes</taxon>
        <taxon>Umbridae</taxon>
        <taxon>Dallia</taxon>
    </lineage>
</organism>
<evidence type="ECO:0000313" key="1">
    <source>
        <dbReference type="EMBL" id="KAJ7995617.1"/>
    </source>
</evidence>
<comment type="caution">
    <text evidence="1">The sequence shown here is derived from an EMBL/GenBank/DDBJ whole genome shotgun (WGS) entry which is preliminary data.</text>
</comment>
<reference evidence="1" key="1">
    <citation type="submission" date="2021-05" db="EMBL/GenBank/DDBJ databases">
        <authorList>
            <person name="Pan Q."/>
            <person name="Jouanno E."/>
            <person name="Zahm M."/>
            <person name="Klopp C."/>
            <person name="Cabau C."/>
            <person name="Louis A."/>
            <person name="Berthelot C."/>
            <person name="Parey E."/>
            <person name="Roest Crollius H."/>
            <person name="Montfort J."/>
            <person name="Robinson-Rechavi M."/>
            <person name="Bouchez O."/>
            <person name="Lampietro C."/>
            <person name="Lopez Roques C."/>
            <person name="Donnadieu C."/>
            <person name="Postlethwait J."/>
            <person name="Bobe J."/>
            <person name="Dillon D."/>
            <person name="Chandos A."/>
            <person name="von Hippel F."/>
            <person name="Guiguen Y."/>
        </authorList>
    </citation>
    <scope>NUCLEOTIDE SEQUENCE</scope>
    <source>
        <strain evidence="1">YG-Jan2019</strain>
    </source>
</reference>
<accession>A0ACC2FWA3</accession>
<proteinExistence type="predicted"/>
<dbReference type="EMBL" id="CM055748">
    <property type="protein sequence ID" value="KAJ7995617.1"/>
    <property type="molecule type" value="Genomic_DNA"/>
</dbReference>
<evidence type="ECO:0000313" key="2">
    <source>
        <dbReference type="Proteomes" id="UP001157502"/>
    </source>
</evidence>